<feature type="coiled-coil region" evidence="9">
    <location>
        <begin position="127"/>
        <end position="189"/>
    </location>
</feature>
<evidence type="ECO:0000256" key="7">
    <source>
        <dbReference type="ARBA" id="ARBA00023054"/>
    </source>
</evidence>
<dbReference type="STRING" id="64791.A0A151WV03"/>
<protein>
    <submittedName>
        <fullName evidence="10">Afadin-and alpha-actinin-binding protein</fullName>
    </submittedName>
</protein>
<dbReference type="GO" id="GO:0007155">
    <property type="term" value="P:cell adhesion"/>
    <property type="evidence" value="ECO:0007669"/>
    <property type="project" value="UniProtKB-KW"/>
</dbReference>
<gene>
    <name evidence="10" type="ORF">ALC60_09149</name>
</gene>
<evidence type="ECO:0000256" key="1">
    <source>
        <dbReference type="ARBA" id="ARBA00004282"/>
    </source>
</evidence>
<sequence>MLNFIFIYNINNSKICVQINMSAISTGNYLKRDLRSMFAIRNNCINEETTFCQQDNLHQSLNTLNEEFESFGISSVTINNDLQTLESLKDLSVQVINAAWKMIHKHRYLMRLHDQLIDLNHKTVNDNVNLKNHVKRLKEDIQKKEDMICKAEERERRLNVKCEDASRNLKKERDEIRKLKKQVQFKETQHEHEIRRITQSSQKLQEQLQKSAGSFTPRDKLLQKMHEKELISYKQTICRLEENNRHMLEEINNLKEALELHKTGIALHIEASGVWTNEDI</sequence>
<dbReference type="PANTHER" id="PTHR46507">
    <property type="entry name" value="AFADIN- AND ALPHA-ACTININ-BINDING PROTEIN"/>
    <property type="match status" value="1"/>
</dbReference>
<keyword evidence="7 9" id="KW-0175">Coiled coil</keyword>
<dbReference type="EMBL" id="KQ982711">
    <property type="protein sequence ID" value="KYQ51760.1"/>
    <property type="molecule type" value="Genomic_DNA"/>
</dbReference>
<keyword evidence="11" id="KW-1185">Reference proteome</keyword>
<dbReference type="InterPro" id="IPR021622">
    <property type="entry name" value="Afadin/alpha-actinin-bd"/>
</dbReference>
<comment type="subcellular location">
    <subcellularLocation>
        <location evidence="1">Cell junction</location>
    </subcellularLocation>
    <subcellularLocation>
        <location evidence="2">Cytoplasm</location>
        <location evidence="2">Cytoskeleton</location>
        <location evidence="2">Microtubule organizing center</location>
        <location evidence="2">Centrosome</location>
    </subcellularLocation>
</comment>
<evidence type="ECO:0000256" key="2">
    <source>
        <dbReference type="ARBA" id="ARBA00004300"/>
    </source>
</evidence>
<keyword evidence="8" id="KW-0206">Cytoskeleton</keyword>
<evidence type="ECO:0000256" key="4">
    <source>
        <dbReference type="ARBA" id="ARBA00022490"/>
    </source>
</evidence>
<dbReference type="Proteomes" id="UP000075809">
    <property type="component" value="Unassembled WGS sequence"/>
</dbReference>
<evidence type="ECO:0000313" key="11">
    <source>
        <dbReference type="Proteomes" id="UP000075809"/>
    </source>
</evidence>
<accession>A0A151WV03</accession>
<keyword evidence="4" id="KW-0963">Cytoplasm</keyword>
<proteinExistence type="inferred from homology"/>
<organism evidence="10 11">
    <name type="scientific">Mycetomoellerius zeteki</name>
    <dbReference type="NCBI Taxonomy" id="64791"/>
    <lineage>
        <taxon>Eukaryota</taxon>
        <taxon>Metazoa</taxon>
        <taxon>Ecdysozoa</taxon>
        <taxon>Arthropoda</taxon>
        <taxon>Hexapoda</taxon>
        <taxon>Insecta</taxon>
        <taxon>Pterygota</taxon>
        <taxon>Neoptera</taxon>
        <taxon>Endopterygota</taxon>
        <taxon>Hymenoptera</taxon>
        <taxon>Apocrita</taxon>
        <taxon>Aculeata</taxon>
        <taxon>Formicoidea</taxon>
        <taxon>Formicidae</taxon>
        <taxon>Myrmicinae</taxon>
        <taxon>Mycetomoellerius</taxon>
    </lineage>
</organism>
<evidence type="ECO:0000256" key="3">
    <source>
        <dbReference type="ARBA" id="ARBA00009291"/>
    </source>
</evidence>
<keyword evidence="6" id="KW-0965">Cell junction</keyword>
<keyword evidence="5" id="KW-0130">Cell adhesion</keyword>
<dbReference type="Pfam" id="PF11559">
    <property type="entry name" value="ADIP"/>
    <property type="match status" value="1"/>
</dbReference>
<evidence type="ECO:0000256" key="9">
    <source>
        <dbReference type="SAM" id="Coils"/>
    </source>
</evidence>
<dbReference type="GO" id="GO:0034451">
    <property type="term" value="C:centriolar satellite"/>
    <property type="evidence" value="ECO:0007669"/>
    <property type="project" value="TreeGrafter"/>
</dbReference>
<reference evidence="10 11" key="1">
    <citation type="submission" date="2015-09" db="EMBL/GenBank/DDBJ databases">
        <title>Trachymyrmex zeteki WGS genome.</title>
        <authorList>
            <person name="Nygaard S."/>
            <person name="Hu H."/>
            <person name="Boomsma J."/>
            <person name="Zhang G."/>
        </authorList>
    </citation>
    <scope>NUCLEOTIDE SEQUENCE [LARGE SCALE GENOMIC DNA]</scope>
    <source>
        <strain evidence="10">Tzet28-1</strain>
        <tissue evidence="10">Whole body</tissue>
    </source>
</reference>
<evidence type="ECO:0000256" key="8">
    <source>
        <dbReference type="ARBA" id="ARBA00023212"/>
    </source>
</evidence>
<name>A0A151WV03_9HYME</name>
<dbReference type="GO" id="GO:0036064">
    <property type="term" value="C:ciliary basal body"/>
    <property type="evidence" value="ECO:0007669"/>
    <property type="project" value="TreeGrafter"/>
</dbReference>
<evidence type="ECO:0000313" key="10">
    <source>
        <dbReference type="EMBL" id="KYQ51760.1"/>
    </source>
</evidence>
<dbReference type="InterPro" id="IPR052300">
    <property type="entry name" value="Adhesion_Centrosome_assoc"/>
</dbReference>
<dbReference type="PANTHER" id="PTHR46507:SF4">
    <property type="entry name" value="SSX FAMILY MEMBER 2 INTERACTING PROTEIN"/>
    <property type="match status" value="1"/>
</dbReference>
<evidence type="ECO:0000256" key="5">
    <source>
        <dbReference type="ARBA" id="ARBA00022889"/>
    </source>
</evidence>
<dbReference type="GO" id="GO:0035735">
    <property type="term" value="P:intraciliary transport involved in cilium assembly"/>
    <property type="evidence" value="ECO:0007669"/>
    <property type="project" value="TreeGrafter"/>
</dbReference>
<comment type="similarity">
    <text evidence="3">Belongs to the ADIP family.</text>
</comment>
<evidence type="ECO:0000256" key="6">
    <source>
        <dbReference type="ARBA" id="ARBA00022949"/>
    </source>
</evidence>
<dbReference type="GO" id="GO:0070161">
    <property type="term" value="C:anchoring junction"/>
    <property type="evidence" value="ECO:0007669"/>
    <property type="project" value="UniProtKB-SubCell"/>
</dbReference>
<dbReference type="AlphaFoldDB" id="A0A151WV03"/>